<keyword evidence="1" id="KW-0812">Transmembrane</keyword>
<evidence type="ECO:0000313" key="2">
    <source>
        <dbReference type="EMBL" id="ADV67355.1"/>
    </source>
</evidence>
<reference evidence="2 3" key="1">
    <citation type="journal article" date="2011" name="Stand. Genomic Sci.">
        <title>Complete genome sequence of Deinococcus maricopensis type strain (LB-34).</title>
        <authorList>
            <person name="Pukall R."/>
            <person name="Zeytun A."/>
            <person name="Lucas S."/>
            <person name="Lapidus A."/>
            <person name="Hammon N."/>
            <person name="Deshpande S."/>
            <person name="Nolan M."/>
            <person name="Cheng J.F."/>
            <person name="Pitluck S."/>
            <person name="Liolios K."/>
            <person name="Pagani I."/>
            <person name="Mikhailova N."/>
            <person name="Ivanova N."/>
            <person name="Mavromatis K."/>
            <person name="Pati A."/>
            <person name="Tapia R."/>
            <person name="Han C."/>
            <person name="Goodwin L."/>
            <person name="Chen A."/>
            <person name="Palaniappan K."/>
            <person name="Land M."/>
            <person name="Hauser L."/>
            <person name="Chang Y.J."/>
            <person name="Jeffries C.D."/>
            <person name="Brambilla E.M."/>
            <person name="Rohde M."/>
            <person name="Goker M."/>
            <person name="Detter J.C."/>
            <person name="Woyke T."/>
            <person name="Bristow J."/>
            <person name="Eisen J.A."/>
            <person name="Markowitz V."/>
            <person name="Hugenholtz P."/>
            <person name="Kyrpides N.C."/>
            <person name="Klenk H.P."/>
        </authorList>
    </citation>
    <scope>NUCLEOTIDE SEQUENCE [LARGE SCALE GENOMIC DNA]</scope>
    <source>
        <strain evidence="3">DSM 21211 / LMG 22137 / NRRL B-23946 / LB-34</strain>
    </source>
</reference>
<proteinExistence type="predicted"/>
<evidence type="ECO:0000256" key="1">
    <source>
        <dbReference type="SAM" id="Phobius"/>
    </source>
</evidence>
<accession>E8U8G6</accession>
<sequence length="69" mass="7409" precursor="true">MNLGYILILLGLILLIVSGVTAARNWRVSKTVRNTELVYIAVSVIMIGLGIYMLAAVPPVPAFGEPTPK</sequence>
<organism evidence="2 3">
    <name type="scientific">Deinococcus maricopensis (strain DSM 21211 / LMG 22137 / NRRL B-23946 / LB-34)</name>
    <dbReference type="NCBI Taxonomy" id="709986"/>
    <lineage>
        <taxon>Bacteria</taxon>
        <taxon>Thermotogati</taxon>
        <taxon>Deinococcota</taxon>
        <taxon>Deinococci</taxon>
        <taxon>Deinococcales</taxon>
        <taxon>Deinococcaceae</taxon>
        <taxon>Deinococcus</taxon>
    </lineage>
</organism>
<dbReference type="RefSeq" id="WP_013556860.1">
    <property type="nucleotide sequence ID" value="NC_014958.1"/>
</dbReference>
<name>E8U8G6_DEIML</name>
<dbReference type="KEGG" id="dmr:Deima_1706"/>
<reference evidence="3" key="2">
    <citation type="submission" date="2011-01" db="EMBL/GenBank/DDBJ databases">
        <title>The complete genome of Deinococcus maricopensis DSM 21211.</title>
        <authorList>
            <consortium name="US DOE Joint Genome Institute (JGI-PGF)"/>
            <person name="Lucas S."/>
            <person name="Copeland A."/>
            <person name="Lapidus A."/>
            <person name="Goodwin L."/>
            <person name="Pitluck S."/>
            <person name="Kyrpides N."/>
            <person name="Mavromatis K."/>
            <person name="Pagani I."/>
            <person name="Ivanova N."/>
            <person name="Ovchinnikova G."/>
            <person name="Zeytun A."/>
            <person name="Detter J.C."/>
            <person name="Han C."/>
            <person name="Land M."/>
            <person name="Hauser L."/>
            <person name="Markowitz V."/>
            <person name="Cheng J.-F."/>
            <person name="Hugenholtz P."/>
            <person name="Woyke T."/>
            <person name="Wu D."/>
            <person name="Pukall R."/>
            <person name="Gehrich-Schroeter G."/>
            <person name="Brambilla E."/>
            <person name="Klenk H.-P."/>
            <person name="Eisen J.A."/>
        </authorList>
    </citation>
    <scope>NUCLEOTIDE SEQUENCE [LARGE SCALE GENOMIC DNA]</scope>
    <source>
        <strain evidence="3">DSM 21211 / LMG 22137 / NRRL B-23946 / LB-34</strain>
    </source>
</reference>
<dbReference type="Proteomes" id="UP000008635">
    <property type="component" value="Chromosome"/>
</dbReference>
<dbReference type="HOGENOM" id="CLU_2768976_0_0_0"/>
<keyword evidence="1" id="KW-1133">Transmembrane helix</keyword>
<protein>
    <submittedName>
        <fullName evidence="2">Uncharacterized protein</fullName>
    </submittedName>
</protein>
<dbReference type="EMBL" id="CP002454">
    <property type="protein sequence ID" value="ADV67355.1"/>
    <property type="molecule type" value="Genomic_DNA"/>
</dbReference>
<gene>
    <name evidence="2" type="ordered locus">Deima_1706</name>
</gene>
<keyword evidence="3" id="KW-1185">Reference proteome</keyword>
<keyword evidence="1" id="KW-0472">Membrane</keyword>
<feature type="transmembrane region" description="Helical" evidence="1">
    <location>
        <begin position="38"/>
        <end position="60"/>
    </location>
</feature>
<dbReference type="AlphaFoldDB" id="E8U8G6"/>
<evidence type="ECO:0000313" key="3">
    <source>
        <dbReference type="Proteomes" id="UP000008635"/>
    </source>
</evidence>